<comment type="caution">
    <text evidence="2">The sequence shown here is derived from an EMBL/GenBank/DDBJ whole genome shotgun (WGS) entry which is preliminary data.</text>
</comment>
<sequence length="87" mass="9427">MIAAIVVIGAVILVIAPTMAVTMKMITTARVVTDETEITSATGHDILVFRSYDLTGAFPRTAVRHDDPIQDRGHDSNAYSKVNPNFP</sequence>
<reference evidence="2" key="1">
    <citation type="submission" date="2019-12" db="EMBL/GenBank/DDBJ databases">
        <title>Genome sequencing and annotation of Brassica cretica.</title>
        <authorList>
            <person name="Studholme D.J."/>
            <person name="Sarris P.F."/>
        </authorList>
    </citation>
    <scope>NUCLEOTIDE SEQUENCE</scope>
    <source>
        <strain evidence="2">PFS-001/15</strain>
        <tissue evidence="2">Leaf</tissue>
    </source>
</reference>
<gene>
    <name evidence="2" type="ORF">F2Q68_00027413</name>
</gene>
<feature type="region of interest" description="Disordered" evidence="1">
    <location>
        <begin position="63"/>
        <end position="87"/>
    </location>
</feature>
<protein>
    <submittedName>
        <fullName evidence="2">Uncharacterized protein</fullName>
    </submittedName>
</protein>
<feature type="compositionally biased region" description="Polar residues" evidence="1">
    <location>
        <begin position="77"/>
        <end position="87"/>
    </location>
</feature>
<dbReference type="EMBL" id="QGKW02001911">
    <property type="protein sequence ID" value="KAF2566961.1"/>
    <property type="molecule type" value="Genomic_DNA"/>
</dbReference>
<accession>A0A8S9IAR2</accession>
<evidence type="ECO:0000313" key="2">
    <source>
        <dbReference type="EMBL" id="KAF2566961.1"/>
    </source>
</evidence>
<evidence type="ECO:0000313" key="3">
    <source>
        <dbReference type="Proteomes" id="UP000712281"/>
    </source>
</evidence>
<organism evidence="2 3">
    <name type="scientific">Brassica cretica</name>
    <name type="common">Mustard</name>
    <dbReference type="NCBI Taxonomy" id="69181"/>
    <lineage>
        <taxon>Eukaryota</taxon>
        <taxon>Viridiplantae</taxon>
        <taxon>Streptophyta</taxon>
        <taxon>Embryophyta</taxon>
        <taxon>Tracheophyta</taxon>
        <taxon>Spermatophyta</taxon>
        <taxon>Magnoliopsida</taxon>
        <taxon>eudicotyledons</taxon>
        <taxon>Gunneridae</taxon>
        <taxon>Pentapetalae</taxon>
        <taxon>rosids</taxon>
        <taxon>malvids</taxon>
        <taxon>Brassicales</taxon>
        <taxon>Brassicaceae</taxon>
        <taxon>Brassiceae</taxon>
        <taxon>Brassica</taxon>
    </lineage>
</organism>
<name>A0A8S9IAR2_BRACR</name>
<dbReference type="AlphaFoldDB" id="A0A8S9IAR2"/>
<feature type="compositionally biased region" description="Basic and acidic residues" evidence="1">
    <location>
        <begin position="63"/>
        <end position="75"/>
    </location>
</feature>
<dbReference type="Proteomes" id="UP000712281">
    <property type="component" value="Unassembled WGS sequence"/>
</dbReference>
<proteinExistence type="predicted"/>
<evidence type="ECO:0000256" key="1">
    <source>
        <dbReference type="SAM" id="MobiDB-lite"/>
    </source>
</evidence>